<dbReference type="AlphaFoldDB" id="A0A0A8ZF91"/>
<proteinExistence type="predicted"/>
<protein>
    <submittedName>
        <fullName evidence="1">Uncharacterized protein</fullName>
    </submittedName>
</protein>
<accession>A0A0A8ZF91</accession>
<reference evidence="1" key="2">
    <citation type="journal article" date="2015" name="Data Brief">
        <title>Shoot transcriptome of the giant reed, Arundo donax.</title>
        <authorList>
            <person name="Barrero R.A."/>
            <person name="Guerrero F.D."/>
            <person name="Moolhuijzen P."/>
            <person name="Goolsby J.A."/>
            <person name="Tidwell J."/>
            <person name="Bellgard S.E."/>
            <person name="Bellgard M.I."/>
        </authorList>
    </citation>
    <scope>NUCLEOTIDE SEQUENCE</scope>
    <source>
        <tissue evidence="1">Shoot tissue taken approximately 20 cm above the soil surface</tissue>
    </source>
</reference>
<sequence>MLELDFCVLPAEAPALLTPSINLSATRALMSSKGKAPQSFE</sequence>
<organism evidence="1">
    <name type="scientific">Arundo donax</name>
    <name type="common">Giant reed</name>
    <name type="synonym">Donax arundinaceus</name>
    <dbReference type="NCBI Taxonomy" id="35708"/>
    <lineage>
        <taxon>Eukaryota</taxon>
        <taxon>Viridiplantae</taxon>
        <taxon>Streptophyta</taxon>
        <taxon>Embryophyta</taxon>
        <taxon>Tracheophyta</taxon>
        <taxon>Spermatophyta</taxon>
        <taxon>Magnoliopsida</taxon>
        <taxon>Liliopsida</taxon>
        <taxon>Poales</taxon>
        <taxon>Poaceae</taxon>
        <taxon>PACMAD clade</taxon>
        <taxon>Arundinoideae</taxon>
        <taxon>Arundineae</taxon>
        <taxon>Arundo</taxon>
    </lineage>
</organism>
<evidence type="ECO:0000313" key="1">
    <source>
        <dbReference type="EMBL" id="JAD38044.1"/>
    </source>
</evidence>
<dbReference type="EMBL" id="GBRH01259851">
    <property type="protein sequence ID" value="JAD38044.1"/>
    <property type="molecule type" value="Transcribed_RNA"/>
</dbReference>
<reference evidence="1" key="1">
    <citation type="submission" date="2014-09" db="EMBL/GenBank/DDBJ databases">
        <authorList>
            <person name="Magalhaes I.L.F."/>
            <person name="Oliveira U."/>
            <person name="Santos F.R."/>
            <person name="Vidigal T.H.D.A."/>
            <person name="Brescovit A.D."/>
            <person name="Santos A.J."/>
        </authorList>
    </citation>
    <scope>NUCLEOTIDE SEQUENCE</scope>
    <source>
        <tissue evidence="1">Shoot tissue taken approximately 20 cm above the soil surface</tissue>
    </source>
</reference>
<name>A0A0A8ZF91_ARUDO</name>